<dbReference type="GO" id="GO:0008170">
    <property type="term" value="F:N-methyltransferase activity"/>
    <property type="evidence" value="ECO:0007669"/>
    <property type="project" value="InterPro"/>
</dbReference>
<feature type="non-terminal residue" evidence="4">
    <location>
        <position position="1"/>
    </location>
</feature>
<dbReference type="InterPro" id="IPR001091">
    <property type="entry name" value="RM_Methyltransferase"/>
</dbReference>
<dbReference type="GO" id="GO:0032259">
    <property type="term" value="P:methylation"/>
    <property type="evidence" value="ECO:0007669"/>
    <property type="project" value="UniProtKB-KW"/>
</dbReference>
<dbReference type="Pfam" id="PF01555">
    <property type="entry name" value="N6_N4_Mtase"/>
    <property type="match status" value="1"/>
</dbReference>
<keyword evidence="1" id="KW-0489">Methyltransferase</keyword>
<evidence type="ECO:0000313" key="4">
    <source>
        <dbReference type="EMBL" id="KKK68651.1"/>
    </source>
</evidence>
<evidence type="ECO:0000256" key="2">
    <source>
        <dbReference type="ARBA" id="ARBA00022679"/>
    </source>
</evidence>
<evidence type="ECO:0000256" key="1">
    <source>
        <dbReference type="ARBA" id="ARBA00022603"/>
    </source>
</evidence>
<gene>
    <name evidence="4" type="ORF">LCGC14_2941930</name>
</gene>
<reference evidence="4" key="1">
    <citation type="journal article" date="2015" name="Nature">
        <title>Complex archaea that bridge the gap between prokaryotes and eukaryotes.</title>
        <authorList>
            <person name="Spang A."/>
            <person name="Saw J.H."/>
            <person name="Jorgensen S.L."/>
            <person name="Zaremba-Niedzwiedzka K."/>
            <person name="Martijn J."/>
            <person name="Lind A.E."/>
            <person name="van Eijk R."/>
            <person name="Schleper C."/>
            <person name="Guy L."/>
            <person name="Ettema T.J."/>
        </authorList>
    </citation>
    <scope>NUCLEOTIDE SEQUENCE</scope>
</reference>
<feature type="domain" description="DNA methylase N-4/N-6" evidence="3">
    <location>
        <begin position="112"/>
        <end position="315"/>
    </location>
</feature>
<dbReference type="PRINTS" id="PR00508">
    <property type="entry name" value="S21N4MTFRASE"/>
</dbReference>
<comment type="caution">
    <text evidence="4">The sequence shown here is derived from an EMBL/GenBank/DDBJ whole genome shotgun (WGS) entry which is preliminary data.</text>
</comment>
<dbReference type="SUPFAM" id="SSF53335">
    <property type="entry name" value="S-adenosyl-L-methionine-dependent methyltransferases"/>
    <property type="match status" value="1"/>
</dbReference>
<proteinExistence type="predicted"/>
<keyword evidence="2" id="KW-0808">Transferase</keyword>
<protein>
    <recommendedName>
        <fullName evidence="3">DNA methylase N-4/N-6 domain-containing protein</fullName>
    </recommendedName>
</protein>
<name>A0A0F9A8U8_9ZZZZ</name>
<evidence type="ECO:0000259" key="3">
    <source>
        <dbReference type="Pfam" id="PF01555"/>
    </source>
</evidence>
<dbReference type="Gene3D" id="3.40.50.150">
    <property type="entry name" value="Vaccinia Virus protein VP39"/>
    <property type="match status" value="1"/>
</dbReference>
<accession>A0A0F9A8U8</accession>
<organism evidence="4">
    <name type="scientific">marine sediment metagenome</name>
    <dbReference type="NCBI Taxonomy" id="412755"/>
    <lineage>
        <taxon>unclassified sequences</taxon>
        <taxon>metagenomes</taxon>
        <taxon>ecological metagenomes</taxon>
    </lineage>
</organism>
<sequence>ATGFAIADNRTAEQATWDLPAVLDQLTKLKTINYEVPGIDPAFFDEIQAVVKGAGFAPEGGNNAADPGVTTPPVDPVSERGRVYVLGPHRVMCGDSTKREDVADLMGTDRAQLVCTDPPYGVDYAAKNRMLNASDGGSRIEVDIENDALGEIDTQKLWRESLGLACEFALDGAVLYAFAPTGPSISQSTIAGTVESGFLAKHTLIWNKNSFVVGRCDYHYKHEGIIYGWKPGAGHYFVDDRTQDTVLNFDRPKRNPDHPTMKPVPLIQKLVENSSRLGWIVYDAFTGSGSCLVACARAGRVFRGMELEPRYVDVIRRRWGSWAKTAGVDPGADAL</sequence>
<dbReference type="InterPro" id="IPR002941">
    <property type="entry name" value="DNA_methylase_N4/N6"/>
</dbReference>
<dbReference type="EMBL" id="LAZR01059030">
    <property type="protein sequence ID" value="KKK68651.1"/>
    <property type="molecule type" value="Genomic_DNA"/>
</dbReference>
<dbReference type="GO" id="GO:0003677">
    <property type="term" value="F:DNA binding"/>
    <property type="evidence" value="ECO:0007669"/>
    <property type="project" value="InterPro"/>
</dbReference>
<dbReference type="AlphaFoldDB" id="A0A0F9A8U8"/>
<dbReference type="InterPro" id="IPR029063">
    <property type="entry name" value="SAM-dependent_MTases_sf"/>
</dbReference>